<comment type="catalytic activity">
    <reaction evidence="1 6">
        <text>[protein]-peptidylproline (omega=180) = [protein]-peptidylproline (omega=0)</text>
        <dbReference type="Rhea" id="RHEA:16237"/>
        <dbReference type="Rhea" id="RHEA-COMP:10747"/>
        <dbReference type="Rhea" id="RHEA-COMP:10748"/>
        <dbReference type="ChEBI" id="CHEBI:83833"/>
        <dbReference type="ChEBI" id="CHEBI:83834"/>
        <dbReference type="EC" id="5.2.1.8"/>
    </reaction>
</comment>
<evidence type="ECO:0000256" key="3">
    <source>
        <dbReference type="ARBA" id="ARBA00013194"/>
    </source>
</evidence>
<feature type="chain" id="PRO_5017650897" description="peptidylprolyl isomerase" evidence="7">
    <location>
        <begin position="24"/>
        <end position="474"/>
    </location>
</feature>
<dbReference type="RefSeq" id="WP_116881137.1">
    <property type="nucleotide sequence ID" value="NZ_QURB01000006.1"/>
</dbReference>
<sequence length="474" mass="52652">MKKLLFIPLAALFVGCGSNPKNASEINLDDFKQKISYSLGADMGTNFSNIPENIFSELDKSELEEGFYTFLKDVEMSTDDCREVLSTALGNPSGIDTTDYSRARVSHCYGAIFGEMLRKSLESKNAMDEVNFDIARIGFANSLVQTDTIIPLEERHQMIMDFNNDLNNIAGEDYMVELSKKHESDVQDEGYILIENKAGNGEAIDLSGEYNIVYTMTNISGDTIISTLQSQKLSDQENAQIVNVDDIVFPEAWKLAAKNMEVGGEYTIHTSYDLAYGEDGLQAPNSQSYVIQPYSALTIYSKVLSQGERFSSVKESGAQMLEEAKNQPNTVVDPSGFVLTTLEEGKGNQVNPGDDVQAHYILSNSKGQVIENSYMSSSQNNQPAPSFSLNGVVKGWQLAIPKMKEGGRYRLTLPYDLAYGAQGNQTIQPYETLSFEIEVLKAGDPGTLVKPRQQQFSEEQLKQLQEEFKKQQQK</sequence>
<comment type="caution">
    <text evidence="9">The sequence shown here is derived from an EMBL/GenBank/DDBJ whole genome shotgun (WGS) entry which is preliminary data.</text>
</comment>
<dbReference type="Proteomes" id="UP000257127">
    <property type="component" value="Unassembled WGS sequence"/>
</dbReference>
<dbReference type="InterPro" id="IPR001179">
    <property type="entry name" value="PPIase_FKBP_dom"/>
</dbReference>
<evidence type="ECO:0000256" key="7">
    <source>
        <dbReference type="SAM" id="SignalP"/>
    </source>
</evidence>
<dbReference type="Pfam" id="PF00254">
    <property type="entry name" value="FKBP_C"/>
    <property type="match status" value="1"/>
</dbReference>
<keyword evidence="10" id="KW-1185">Reference proteome</keyword>
<evidence type="ECO:0000313" key="10">
    <source>
        <dbReference type="Proteomes" id="UP000257127"/>
    </source>
</evidence>
<dbReference type="EMBL" id="QURB01000006">
    <property type="protein sequence ID" value="RFC53856.1"/>
    <property type="molecule type" value="Genomic_DNA"/>
</dbReference>
<feature type="domain" description="PPIase FKBP-type" evidence="8">
    <location>
        <begin position="353"/>
        <end position="443"/>
    </location>
</feature>
<accession>A0A3E1EWC0</accession>
<dbReference type="PANTHER" id="PTHR43811:SF19">
    <property type="entry name" value="39 KDA FK506-BINDING NUCLEAR PROTEIN"/>
    <property type="match status" value="1"/>
</dbReference>
<evidence type="ECO:0000256" key="2">
    <source>
        <dbReference type="ARBA" id="ARBA00006577"/>
    </source>
</evidence>
<gene>
    <name evidence="9" type="ORF">DXU93_09920</name>
</gene>
<evidence type="ECO:0000256" key="6">
    <source>
        <dbReference type="PROSITE-ProRule" id="PRU00277"/>
    </source>
</evidence>
<reference evidence="9 10" key="1">
    <citation type="submission" date="2018-08" db="EMBL/GenBank/DDBJ databases">
        <title>The draft genome squence of Brumimicrobium sp. N62.</title>
        <authorList>
            <person name="Du Z.-J."/>
            <person name="Luo H.-R."/>
        </authorList>
    </citation>
    <scope>NUCLEOTIDE SEQUENCE [LARGE SCALE GENOMIC DNA]</scope>
    <source>
        <strain evidence="9 10">N62</strain>
    </source>
</reference>
<evidence type="ECO:0000256" key="4">
    <source>
        <dbReference type="ARBA" id="ARBA00023110"/>
    </source>
</evidence>
<keyword evidence="4 6" id="KW-0697">Rotamase</keyword>
<evidence type="ECO:0000256" key="5">
    <source>
        <dbReference type="ARBA" id="ARBA00023235"/>
    </source>
</evidence>
<dbReference type="InterPro" id="IPR046357">
    <property type="entry name" value="PPIase_dom_sf"/>
</dbReference>
<name>A0A3E1EWC0_9FLAO</name>
<keyword evidence="7" id="KW-0732">Signal</keyword>
<comment type="similarity">
    <text evidence="2">Belongs to the FKBP-type PPIase family.</text>
</comment>
<dbReference type="PROSITE" id="PS50059">
    <property type="entry name" value="FKBP_PPIASE"/>
    <property type="match status" value="1"/>
</dbReference>
<dbReference type="OrthoDB" id="9814548at2"/>
<proteinExistence type="inferred from homology"/>
<dbReference type="EC" id="5.2.1.8" evidence="3 6"/>
<dbReference type="GO" id="GO:0003755">
    <property type="term" value="F:peptidyl-prolyl cis-trans isomerase activity"/>
    <property type="evidence" value="ECO:0007669"/>
    <property type="project" value="UniProtKB-KW"/>
</dbReference>
<dbReference type="PROSITE" id="PS51257">
    <property type="entry name" value="PROKAR_LIPOPROTEIN"/>
    <property type="match status" value="1"/>
</dbReference>
<dbReference type="Gene3D" id="3.10.50.40">
    <property type="match status" value="2"/>
</dbReference>
<evidence type="ECO:0000259" key="8">
    <source>
        <dbReference type="PROSITE" id="PS50059"/>
    </source>
</evidence>
<organism evidence="9 10">
    <name type="scientific">Brumimicrobium aurantiacum</name>
    <dbReference type="NCBI Taxonomy" id="1737063"/>
    <lineage>
        <taxon>Bacteria</taxon>
        <taxon>Pseudomonadati</taxon>
        <taxon>Bacteroidota</taxon>
        <taxon>Flavobacteriia</taxon>
        <taxon>Flavobacteriales</taxon>
        <taxon>Crocinitomicaceae</taxon>
        <taxon>Brumimicrobium</taxon>
    </lineage>
</organism>
<dbReference type="PANTHER" id="PTHR43811">
    <property type="entry name" value="FKBP-TYPE PEPTIDYL-PROLYL CIS-TRANS ISOMERASE FKPA"/>
    <property type="match status" value="1"/>
</dbReference>
<evidence type="ECO:0000313" key="9">
    <source>
        <dbReference type="EMBL" id="RFC53856.1"/>
    </source>
</evidence>
<feature type="signal peptide" evidence="7">
    <location>
        <begin position="1"/>
        <end position="23"/>
    </location>
</feature>
<keyword evidence="5 6" id="KW-0413">Isomerase</keyword>
<dbReference type="AlphaFoldDB" id="A0A3E1EWC0"/>
<dbReference type="SUPFAM" id="SSF54534">
    <property type="entry name" value="FKBP-like"/>
    <property type="match status" value="2"/>
</dbReference>
<protein>
    <recommendedName>
        <fullName evidence="3 6">peptidylprolyl isomerase</fullName>
        <ecNumber evidence="3 6">5.2.1.8</ecNumber>
    </recommendedName>
</protein>
<evidence type="ECO:0000256" key="1">
    <source>
        <dbReference type="ARBA" id="ARBA00000971"/>
    </source>
</evidence>